<evidence type="ECO:0000313" key="2">
    <source>
        <dbReference type="EMBL" id="MBA9078720.1"/>
    </source>
</evidence>
<evidence type="ECO:0008006" key="4">
    <source>
        <dbReference type="Google" id="ProtNLM"/>
    </source>
</evidence>
<keyword evidence="3" id="KW-1185">Reference proteome</keyword>
<keyword evidence="1" id="KW-0175">Coiled coil</keyword>
<accession>A0A839GJB7</accession>
<evidence type="ECO:0000256" key="1">
    <source>
        <dbReference type="SAM" id="Coils"/>
    </source>
</evidence>
<evidence type="ECO:0000313" key="3">
    <source>
        <dbReference type="Proteomes" id="UP000563094"/>
    </source>
</evidence>
<protein>
    <recommendedName>
        <fullName evidence="4">Lipoprotein SmpA/OmlA domain-containing protein</fullName>
    </recommendedName>
</protein>
<dbReference type="Proteomes" id="UP000563094">
    <property type="component" value="Unassembled WGS sequence"/>
</dbReference>
<organism evidence="2 3">
    <name type="scientific">Rufibacter quisquiliarum</name>
    <dbReference type="NCBI Taxonomy" id="1549639"/>
    <lineage>
        <taxon>Bacteria</taxon>
        <taxon>Pseudomonadati</taxon>
        <taxon>Bacteroidota</taxon>
        <taxon>Cytophagia</taxon>
        <taxon>Cytophagales</taxon>
        <taxon>Hymenobacteraceae</taxon>
        <taxon>Rufibacter</taxon>
    </lineage>
</organism>
<dbReference type="EMBL" id="JACJIQ010000015">
    <property type="protein sequence ID" value="MBA9078720.1"/>
    <property type="molecule type" value="Genomic_DNA"/>
</dbReference>
<proteinExistence type="predicted"/>
<dbReference type="AlphaFoldDB" id="A0A839GJB7"/>
<name>A0A839GJB7_9BACT</name>
<dbReference type="RefSeq" id="WP_066831278.1">
    <property type="nucleotide sequence ID" value="NZ_JACJIQ010000015.1"/>
</dbReference>
<sequence length="117" mass="12935">MLLLASGACSSRTSNFNFDSGAWKSDVHGCEGKRQELQKELEAIRLDLIGLKEYDIRSLFGKPEAEELLDRSNKSYVYYIKPGPKCASFSVSSETLVLKVRIDALGNTIESAITNSL</sequence>
<reference evidence="2 3" key="1">
    <citation type="submission" date="2020-08" db="EMBL/GenBank/DDBJ databases">
        <title>Genomic Encyclopedia of Type Strains, Phase IV (KMG-IV): sequencing the most valuable type-strain genomes for metagenomic binning, comparative biology and taxonomic classification.</title>
        <authorList>
            <person name="Goeker M."/>
        </authorList>
    </citation>
    <scope>NUCLEOTIDE SEQUENCE [LARGE SCALE GENOMIC DNA]</scope>
    <source>
        <strain evidence="2 3">DSM 29854</strain>
    </source>
</reference>
<feature type="coiled-coil region" evidence="1">
    <location>
        <begin position="27"/>
        <end position="54"/>
    </location>
</feature>
<comment type="caution">
    <text evidence="2">The sequence shown here is derived from an EMBL/GenBank/DDBJ whole genome shotgun (WGS) entry which is preliminary data.</text>
</comment>
<gene>
    <name evidence="2" type="ORF">FHS90_003450</name>
</gene>